<organism evidence="11 12">
    <name type="scientific">Necator americanus</name>
    <name type="common">Human hookworm</name>
    <dbReference type="NCBI Taxonomy" id="51031"/>
    <lineage>
        <taxon>Eukaryota</taxon>
        <taxon>Metazoa</taxon>
        <taxon>Ecdysozoa</taxon>
        <taxon>Nematoda</taxon>
        <taxon>Chromadorea</taxon>
        <taxon>Rhabditida</taxon>
        <taxon>Rhabditina</taxon>
        <taxon>Rhabditomorpha</taxon>
        <taxon>Strongyloidea</taxon>
        <taxon>Ancylostomatidae</taxon>
        <taxon>Bunostominae</taxon>
        <taxon>Necator</taxon>
    </lineage>
</organism>
<dbReference type="SUPFAM" id="SSF75553">
    <property type="entry name" value="Smc hinge domain"/>
    <property type="match status" value="1"/>
</dbReference>
<keyword evidence="7" id="KW-0131">Cell cycle</keyword>
<comment type="subcellular location">
    <subcellularLocation>
        <location evidence="1 8">Nucleus</location>
    </subcellularLocation>
</comment>
<dbReference type="Gene3D" id="3.30.70.1620">
    <property type="match status" value="1"/>
</dbReference>
<feature type="coiled-coil region" evidence="9">
    <location>
        <begin position="965"/>
        <end position="1020"/>
    </location>
</feature>
<evidence type="ECO:0000256" key="7">
    <source>
        <dbReference type="ARBA" id="ARBA00023306"/>
    </source>
</evidence>
<keyword evidence="12" id="KW-1185">Reference proteome</keyword>
<dbReference type="Pfam" id="PF02463">
    <property type="entry name" value="SMC_N"/>
    <property type="match status" value="1"/>
</dbReference>
<dbReference type="Pfam" id="PF06470">
    <property type="entry name" value="SMC_hinge"/>
    <property type="match status" value="1"/>
</dbReference>
<dbReference type="InterPro" id="IPR010935">
    <property type="entry name" value="SMC_hinge"/>
</dbReference>
<name>A0ABR1CIM4_NECAM</name>
<keyword evidence="6 8" id="KW-0539">Nucleus</keyword>
<comment type="similarity">
    <text evidence="2">Belongs to the SMC family. SMC3 subfamily.</text>
</comment>
<sequence length="1206" mass="139661">MHIKEVNITGFRSYREVTSIDSFSPRHNVIVGRNGSGKSNFFFAIQFVLSDEFSHLRSEQRMGVLHEGTGPRINTARVEIVFDNTDRRIPAIEATEVRVVRQVGQKKDQYYIDGKMVPRAEVVNLMESAGFSRSNPYYIVKQGKINELATAPDSHRLKLLREVAGTRVYDERKEESLKILKETHNKTKKIETLLSYIDERLKTLEEEKEDLKEYQKWDKMKRSIEYTIYDTEANETRKKLERLLDQREELSSRQTKVSSELVEVQARGVRASAEQRKLEARFKGMKEEKAALVAEQAERFEKKAELALLINDLKEDVEKEKSGRNRAEDVLNQVKAEIREKEEELERICPKYQKLVEEESALSSDIRIAETRSKELFAKQGHKDQFKTAEERDAFLRREVRHISRQIADTEEQITDIEKSLEDETREEEQLTVHVQELGVELQENHIRMDKASSEHGRLKQEFDRAMVAQLDATREEKSVREQLATMNAELSQMEQQMRYLAPRSITNGVEGVRRIIQWFRDNNDDGRHDDVINGYHGLLLDLIDCEPIYFQAVEITAGSRLLFHVVSDDRVALKIMKQFNQQNLPGECNFFPVNRIVAPPRKEYQDADGRAILDVFDYDEYYDAVFRNVFACTAIVRDLHLGARFARSEGFDCVTLDGDQISRRGALTGGYIDTKRSKLELHKSIRAQQMNRDQLQATLVEIQRKVNEKMSAVEKIQMEIDKADNDMRVYKQQHRNLTEKKRYASEQLHAMGRNREPKKAQLLNLRNRVRELRAQLEGYEEQIGSEFLSQLSRNEQAECERLQRDILEKKHKLEQVSKERSALETTKQRLENQLTTNLLRKRDSLTARISDIAVDEKRHNLQAESAELNSVIQRLNEIVRRIAELDECLMEYDESAEKLNRELEDVQEQQKDLEAQLADFSKQADIIFTKQSTLQSKREENVKKIRELGSLPTDAFSKYQGLSTKQLDKKLAECMHELKKYENVNKKALDQFVQAASQKEDLTKRMEEQQKSQKSIEDLLQVLDTRKYEAIQLTFKQVSKNFAEVFQKLVPNGSGSLVIQMGKDESMDTSQPDQALHLVENFVGVGIKVSFNGSSETREMVQLSGGQKSLVALALIFAIQKCDPAPFYLFDEIDAALDAQHRKAVADMIHELAENAQFITTTFRPELLESAEKYYGVKFRNKVSHIDVVTKEQAYDFVEDDTTHG</sequence>
<dbReference type="SUPFAM" id="SSF52540">
    <property type="entry name" value="P-loop containing nucleoside triphosphate hydrolases"/>
    <property type="match status" value="2"/>
</dbReference>
<evidence type="ECO:0000256" key="2">
    <source>
        <dbReference type="ARBA" id="ARBA00005917"/>
    </source>
</evidence>
<dbReference type="PIRSF" id="PIRSF005719">
    <property type="entry name" value="SMC"/>
    <property type="match status" value="1"/>
</dbReference>
<dbReference type="SMART" id="SM00968">
    <property type="entry name" value="SMC_hinge"/>
    <property type="match status" value="1"/>
</dbReference>
<dbReference type="InterPro" id="IPR041741">
    <property type="entry name" value="SMC3_ABC_euk"/>
</dbReference>
<feature type="coiled-coil region" evidence="9">
    <location>
        <begin position="686"/>
        <end position="834"/>
    </location>
</feature>
<comment type="caution">
    <text evidence="11">The sequence shown here is derived from an EMBL/GenBank/DDBJ whole genome shotgun (WGS) entry which is preliminary data.</text>
</comment>
<keyword evidence="4" id="KW-0498">Mitosis</keyword>
<feature type="coiled-coil region" evidence="9">
    <location>
        <begin position="859"/>
        <end position="924"/>
    </location>
</feature>
<reference evidence="11 12" key="1">
    <citation type="submission" date="2023-08" db="EMBL/GenBank/DDBJ databases">
        <title>A Necator americanus chromosomal reference genome.</title>
        <authorList>
            <person name="Ilik V."/>
            <person name="Petrzelkova K.J."/>
            <person name="Pardy F."/>
            <person name="Fuh T."/>
            <person name="Niatou-Singa F.S."/>
            <person name="Gouil Q."/>
            <person name="Baker L."/>
            <person name="Ritchie M.E."/>
            <person name="Jex A.R."/>
            <person name="Gazzola D."/>
            <person name="Li H."/>
            <person name="Toshio Fujiwara R."/>
            <person name="Zhan B."/>
            <person name="Aroian R.V."/>
            <person name="Pafco B."/>
            <person name="Schwarz E.M."/>
        </authorList>
    </citation>
    <scope>NUCLEOTIDE SEQUENCE [LARGE SCALE GENOMIC DNA]</scope>
    <source>
        <strain evidence="11 12">Aroian</strain>
        <tissue evidence="11">Whole animal</tissue>
    </source>
</reference>
<proteinExistence type="inferred from homology"/>
<keyword evidence="3" id="KW-0132">Cell division</keyword>
<accession>A0ABR1CIM4</accession>
<protein>
    <recommendedName>
        <fullName evidence="8">Structural maintenance of chromosomes protein</fullName>
    </recommendedName>
</protein>
<dbReference type="InterPro" id="IPR027417">
    <property type="entry name" value="P-loop_NTPase"/>
</dbReference>
<evidence type="ECO:0000256" key="4">
    <source>
        <dbReference type="ARBA" id="ARBA00022776"/>
    </source>
</evidence>
<gene>
    <name evidence="11" type="primary">Necator_chrII.g7729</name>
    <name evidence="11" type="ORF">RB195_019935</name>
</gene>
<dbReference type="InterPro" id="IPR003395">
    <property type="entry name" value="RecF/RecN/SMC_N"/>
</dbReference>
<feature type="coiled-coil region" evidence="9">
    <location>
        <begin position="400"/>
        <end position="427"/>
    </location>
</feature>
<feature type="domain" description="SMC hinge" evidence="10">
    <location>
        <begin position="534"/>
        <end position="647"/>
    </location>
</feature>
<evidence type="ECO:0000256" key="1">
    <source>
        <dbReference type="ARBA" id="ARBA00004123"/>
    </source>
</evidence>
<dbReference type="CDD" id="cd03272">
    <property type="entry name" value="ABC_SMC3_euk"/>
    <property type="match status" value="1"/>
</dbReference>
<evidence type="ECO:0000313" key="12">
    <source>
        <dbReference type="Proteomes" id="UP001303046"/>
    </source>
</evidence>
<evidence type="ECO:0000256" key="3">
    <source>
        <dbReference type="ARBA" id="ARBA00022618"/>
    </source>
</evidence>
<dbReference type="InterPro" id="IPR024704">
    <property type="entry name" value="SMC"/>
</dbReference>
<evidence type="ECO:0000256" key="6">
    <source>
        <dbReference type="ARBA" id="ARBA00023242"/>
    </source>
</evidence>
<keyword evidence="5 9" id="KW-0175">Coiled coil</keyword>
<feature type="coiled-coil region" evidence="9">
    <location>
        <begin position="194"/>
        <end position="347"/>
    </location>
</feature>
<dbReference type="PANTHER" id="PTHR43977">
    <property type="entry name" value="STRUCTURAL MAINTENANCE OF CHROMOSOMES PROTEIN 3"/>
    <property type="match status" value="1"/>
</dbReference>
<evidence type="ECO:0000256" key="5">
    <source>
        <dbReference type="ARBA" id="ARBA00023054"/>
    </source>
</evidence>
<dbReference type="Proteomes" id="UP001303046">
    <property type="component" value="Unassembled WGS sequence"/>
</dbReference>
<dbReference type="EMBL" id="JAVFWL010000002">
    <property type="protein sequence ID" value="KAK6737528.1"/>
    <property type="molecule type" value="Genomic_DNA"/>
</dbReference>
<evidence type="ECO:0000256" key="9">
    <source>
        <dbReference type="SAM" id="Coils"/>
    </source>
</evidence>
<evidence type="ECO:0000259" key="10">
    <source>
        <dbReference type="SMART" id="SM00968"/>
    </source>
</evidence>
<dbReference type="InterPro" id="IPR036277">
    <property type="entry name" value="SMC_hinge_sf"/>
</dbReference>
<evidence type="ECO:0000313" key="11">
    <source>
        <dbReference type="EMBL" id="KAK6737528.1"/>
    </source>
</evidence>
<dbReference type="Gene3D" id="3.40.50.300">
    <property type="entry name" value="P-loop containing nucleotide triphosphate hydrolases"/>
    <property type="match status" value="2"/>
</dbReference>
<dbReference type="Gene3D" id="1.20.1060.20">
    <property type="match status" value="1"/>
</dbReference>
<evidence type="ECO:0000256" key="8">
    <source>
        <dbReference type="PIRNR" id="PIRNR005719"/>
    </source>
</evidence>